<dbReference type="PATRIC" id="fig|1280953.3.peg.3904"/>
<dbReference type="GO" id="GO:0003677">
    <property type="term" value="F:DNA binding"/>
    <property type="evidence" value="ECO:0007669"/>
    <property type="project" value="UniProtKB-KW"/>
</dbReference>
<dbReference type="PROSITE" id="PS50937">
    <property type="entry name" value="HTH_MERR_2"/>
    <property type="match status" value="1"/>
</dbReference>
<dbReference type="InterPro" id="IPR009061">
    <property type="entry name" value="DNA-bd_dom_put_sf"/>
</dbReference>
<feature type="domain" description="HTH merR-type" evidence="2">
    <location>
        <begin position="14"/>
        <end position="79"/>
    </location>
</feature>
<dbReference type="OrthoDB" id="9802944at2"/>
<keyword evidence="4" id="KW-1185">Reference proteome</keyword>
<dbReference type="Proteomes" id="UP000024942">
    <property type="component" value="Unassembled WGS sequence"/>
</dbReference>
<sequence length="142" mass="15763">MTEFTVTRAGVKRGELARRSGCNPETIRYYETTGLLPEPARTEAGHRLYSEADQSRLRFILRSRELDFTLAEIRGLLSLVDDGDYSCAEIHALTANHLKSVSRKISDLRTLERTLKRISSECAKGNEPDCPIIDALAGPAIG</sequence>
<dbReference type="eggNOG" id="COG0789">
    <property type="taxonomic scope" value="Bacteria"/>
</dbReference>
<dbReference type="CDD" id="cd04785">
    <property type="entry name" value="HTH_CadR-PbrR-like"/>
    <property type="match status" value="1"/>
</dbReference>
<evidence type="ECO:0000313" key="3">
    <source>
        <dbReference type="EMBL" id="KDA00054.1"/>
    </source>
</evidence>
<dbReference type="PANTHER" id="PTHR30204">
    <property type="entry name" value="REDOX-CYCLING DRUG-SENSING TRANSCRIPTIONAL ACTIVATOR SOXR"/>
    <property type="match status" value="1"/>
</dbReference>
<dbReference type="SMART" id="SM00422">
    <property type="entry name" value="HTH_MERR"/>
    <property type="match status" value="1"/>
</dbReference>
<comment type="caution">
    <text evidence="3">The sequence shown here is derived from an EMBL/GenBank/DDBJ whole genome shotgun (WGS) entry which is preliminary data.</text>
</comment>
<proteinExistence type="predicted"/>
<dbReference type="Pfam" id="PF13411">
    <property type="entry name" value="MerR_1"/>
    <property type="match status" value="1"/>
</dbReference>
<dbReference type="InterPro" id="IPR047057">
    <property type="entry name" value="MerR_fam"/>
</dbReference>
<evidence type="ECO:0000259" key="2">
    <source>
        <dbReference type="PROSITE" id="PS50937"/>
    </source>
</evidence>
<reference evidence="3 4" key="1">
    <citation type="journal article" date="2014" name="Antonie Van Leeuwenhoek">
        <title>Hyphomonas beringensis sp. nov. and Hyphomonas chukchiensis sp. nov., isolated from surface seawater of the Bering Sea and Chukchi Sea.</title>
        <authorList>
            <person name="Li C."/>
            <person name="Lai Q."/>
            <person name="Li G."/>
            <person name="Dong C."/>
            <person name="Wang J."/>
            <person name="Liao Y."/>
            <person name="Shao Z."/>
        </authorList>
    </citation>
    <scope>NUCLEOTIDE SEQUENCE [LARGE SCALE GENOMIC DNA]</scope>
    <source>
        <strain evidence="3 4">SCH89</strain>
    </source>
</reference>
<dbReference type="GO" id="GO:0003700">
    <property type="term" value="F:DNA-binding transcription factor activity"/>
    <property type="evidence" value="ECO:0007669"/>
    <property type="project" value="InterPro"/>
</dbReference>
<evidence type="ECO:0000313" key="4">
    <source>
        <dbReference type="Proteomes" id="UP000024942"/>
    </source>
</evidence>
<dbReference type="SUPFAM" id="SSF46955">
    <property type="entry name" value="Putative DNA-binding domain"/>
    <property type="match status" value="1"/>
</dbReference>
<keyword evidence="1" id="KW-0238">DNA-binding</keyword>
<dbReference type="Gene3D" id="1.10.1660.10">
    <property type="match status" value="1"/>
</dbReference>
<name>A0A059G1F1_9PROT</name>
<dbReference type="PANTHER" id="PTHR30204:SF92">
    <property type="entry name" value="HTH-TYPE TRANSCRIPTIONAL REGULATOR ZNTR"/>
    <property type="match status" value="1"/>
</dbReference>
<dbReference type="PRINTS" id="PR00040">
    <property type="entry name" value="HTHMERR"/>
</dbReference>
<dbReference type="PROSITE" id="PS00552">
    <property type="entry name" value="HTH_MERR_1"/>
    <property type="match status" value="1"/>
</dbReference>
<dbReference type="AlphaFoldDB" id="A0A059G1F1"/>
<dbReference type="STRING" id="1280953.HOC_19556"/>
<gene>
    <name evidence="3" type="ORF">HOC_19556</name>
</gene>
<dbReference type="RefSeq" id="WP_034740932.1">
    <property type="nucleotide sequence ID" value="NZ_ARYL01000062.1"/>
</dbReference>
<organism evidence="3 4">
    <name type="scientific">Hyphomonas oceanitis SCH89</name>
    <dbReference type="NCBI Taxonomy" id="1280953"/>
    <lineage>
        <taxon>Bacteria</taxon>
        <taxon>Pseudomonadati</taxon>
        <taxon>Pseudomonadota</taxon>
        <taxon>Alphaproteobacteria</taxon>
        <taxon>Hyphomonadales</taxon>
        <taxon>Hyphomonadaceae</taxon>
        <taxon>Hyphomonas</taxon>
    </lineage>
</organism>
<dbReference type="InterPro" id="IPR000551">
    <property type="entry name" value="MerR-type_HTH_dom"/>
</dbReference>
<evidence type="ECO:0000256" key="1">
    <source>
        <dbReference type="ARBA" id="ARBA00023125"/>
    </source>
</evidence>
<accession>A0A059G1F1</accession>
<protein>
    <submittedName>
        <fullName evidence="3">MerR family transcriptional regulator</fullName>
    </submittedName>
</protein>
<dbReference type="EMBL" id="ARYL01000062">
    <property type="protein sequence ID" value="KDA00054.1"/>
    <property type="molecule type" value="Genomic_DNA"/>
</dbReference>